<name>A0A813GGW9_POLGL</name>
<evidence type="ECO:0000313" key="2">
    <source>
        <dbReference type="Proteomes" id="UP000626109"/>
    </source>
</evidence>
<accession>A0A813GGW9</accession>
<evidence type="ECO:0000313" key="1">
    <source>
        <dbReference type="EMBL" id="CAE8624476.1"/>
    </source>
</evidence>
<gene>
    <name evidence="1" type="ORF">PGLA2088_LOCUS337</name>
</gene>
<feature type="non-terminal residue" evidence="1">
    <location>
        <position position="1"/>
    </location>
</feature>
<dbReference type="Proteomes" id="UP000626109">
    <property type="component" value="Unassembled WGS sequence"/>
</dbReference>
<comment type="caution">
    <text evidence="1">The sequence shown here is derived from an EMBL/GenBank/DDBJ whole genome shotgun (WGS) entry which is preliminary data.</text>
</comment>
<reference evidence="1" key="1">
    <citation type="submission" date="2021-02" db="EMBL/GenBank/DDBJ databases">
        <authorList>
            <person name="Dougan E. K."/>
            <person name="Rhodes N."/>
            <person name="Thang M."/>
            <person name="Chan C."/>
        </authorList>
    </citation>
    <scope>NUCLEOTIDE SEQUENCE</scope>
</reference>
<sequence length="70" mass="7394">GLNFGDVPAGGEGRKTVRAWNLGNGTARLRLAALAYPFTGPFQGQEHDILIEPHTFFDAIVTCAPKGPGT</sequence>
<feature type="non-terminal residue" evidence="1">
    <location>
        <position position="70"/>
    </location>
</feature>
<protein>
    <submittedName>
        <fullName evidence="1">Uncharacterized protein</fullName>
    </submittedName>
</protein>
<proteinExistence type="predicted"/>
<organism evidence="1 2">
    <name type="scientific">Polarella glacialis</name>
    <name type="common">Dinoflagellate</name>
    <dbReference type="NCBI Taxonomy" id="89957"/>
    <lineage>
        <taxon>Eukaryota</taxon>
        <taxon>Sar</taxon>
        <taxon>Alveolata</taxon>
        <taxon>Dinophyceae</taxon>
        <taxon>Suessiales</taxon>
        <taxon>Suessiaceae</taxon>
        <taxon>Polarella</taxon>
    </lineage>
</organism>
<dbReference type="AlphaFoldDB" id="A0A813GGW9"/>
<dbReference type="EMBL" id="CAJNNW010000179">
    <property type="protein sequence ID" value="CAE8624476.1"/>
    <property type="molecule type" value="Genomic_DNA"/>
</dbReference>